<comment type="caution">
    <text evidence="1">The sequence shown here is derived from an EMBL/GenBank/DDBJ whole genome shotgun (WGS) entry which is preliminary data.</text>
</comment>
<sequence length="64" mass="7234">MIGMRSVWIVFDDEETMSVLGVFDTEDEAENYAGELFGIVPQGAKYAEYSVPWRLTDRSTAIII</sequence>
<name>A0A0F0L1W2_9MICO</name>
<evidence type="ECO:0000313" key="2">
    <source>
        <dbReference type="Proteomes" id="UP000033572"/>
    </source>
</evidence>
<proteinExistence type="predicted"/>
<evidence type="ECO:0008006" key="3">
    <source>
        <dbReference type="Google" id="ProtNLM"/>
    </source>
</evidence>
<protein>
    <recommendedName>
        <fullName evidence="3">YCII-related domain-containing protein</fullName>
    </recommendedName>
</protein>
<dbReference type="AlphaFoldDB" id="A0A0F0L1W2"/>
<accession>A0A0F0L1W2</accession>
<reference evidence="1 2" key="1">
    <citation type="submission" date="2015-02" db="EMBL/GenBank/DDBJ databases">
        <title>Draft genome sequences of ten Microbacterium spp. with emphasis on heavy metal contaminated environments.</title>
        <authorList>
            <person name="Corretto E."/>
        </authorList>
    </citation>
    <scope>NUCLEOTIDE SEQUENCE [LARGE SCALE GENOMIC DNA]</scope>
    <source>
        <strain evidence="1 2">DSM 12966</strain>
    </source>
</reference>
<dbReference type="PATRIC" id="fig|104336.4.peg.484"/>
<gene>
    <name evidence="1" type="ORF">RN50_00462</name>
</gene>
<dbReference type="Proteomes" id="UP000033572">
    <property type="component" value="Unassembled WGS sequence"/>
</dbReference>
<dbReference type="EMBL" id="JYIU01000027">
    <property type="protein sequence ID" value="KJL25531.1"/>
    <property type="molecule type" value="Genomic_DNA"/>
</dbReference>
<evidence type="ECO:0000313" key="1">
    <source>
        <dbReference type="EMBL" id="KJL25531.1"/>
    </source>
</evidence>
<organism evidence="1 2">
    <name type="scientific">Microbacterium foliorum</name>
    <dbReference type="NCBI Taxonomy" id="104336"/>
    <lineage>
        <taxon>Bacteria</taxon>
        <taxon>Bacillati</taxon>
        <taxon>Actinomycetota</taxon>
        <taxon>Actinomycetes</taxon>
        <taxon>Micrococcales</taxon>
        <taxon>Microbacteriaceae</taxon>
        <taxon>Microbacterium</taxon>
    </lineage>
</organism>
<keyword evidence="2" id="KW-1185">Reference proteome</keyword>